<dbReference type="RefSeq" id="WP_345230209.1">
    <property type="nucleotide sequence ID" value="NZ_BAABIQ010000003.1"/>
</dbReference>
<evidence type="ECO:0008006" key="4">
    <source>
        <dbReference type="Google" id="ProtNLM"/>
    </source>
</evidence>
<evidence type="ECO:0000313" key="3">
    <source>
        <dbReference type="Proteomes" id="UP001501411"/>
    </source>
</evidence>
<proteinExistence type="predicted"/>
<evidence type="ECO:0000313" key="2">
    <source>
        <dbReference type="EMBL" id="GAA4781301.1"/>
    </source>
</evidence>
<protein>
    <recommendedName>
        <fullName evidence="4">PorT family protein</fullName>
    </recommendedName>
</protein>
<feature type="transmembrane region" description="Helical" evidence="1">
    <location>
        <begin position="45"/>
        <end position="64"/>
    </location>
</feature>
<name>A0ABP9AH65_9SPHI</name>
<keyword evidence="1" id="KW-0812">Transmembrane</keyword>
<keyword evidence="1" id="KW-1133">Transmembrane helix</keyword>
<keyword evidence="3" id="KW-1185">Reference proteome</keyword>
<comment type="caution">
    <text evidence="2">The sequence shown here is derived from an EMBL/GenBank/DDBJ whole genome shotgun (WGS) entry which is preliminary data.</text>
</comment>
<sequence>MKENEHKELIERMADVLRGHSAPYKEGAWEHFVAKHGKRRRVIPLWYLSGAAATLIFGVALYLYRGNFDSSIHPTATNFAKRVTEINKSNDTVDGGDSLVVESKKQIPMNDHTNALAVAVPKPLTHKNHIPDETGETVQEINKDFHPTEALASKQADLQESSPAGQDYVVQQKETVQKDHEQLTENRKKDGEESALMQMLQENDSYISSGEESKMHMASQTNSGKWNVGVVLAPSVTGERLNMGGGVAVAYRISNRLSIGSGVSVVDLGLHNSTPFSPSSSGQMNAPVSTDVLSSRSAMLSAKSSETKELVSVNTKLLALDVPIDLKYDLSKQFYVSAGVSFFAVLNEDRVNNYTTTTPTNRTLQNTDGYAFSQPEFQVKSVHEASSETPYQGNSYSGFLNFSVGRKMPVFKKVGLSVEPFIKIPIGELSKQDMNLRYGGVRVITNF</sequence>
<organism evidence="2 3">
    <name type="scientific">Olivibacter ginsenosidimutans</name>
    <dbReference type="NCBI Taxonomy" id="1176537"/>
    <lineage>
        <taxon>Bacteria</taxon>
        <taxon>Pseudomonadati</taxon>
        <taxon>Bacteroidota</taxon>
        <taxon>Sphingobacteriia</taxon>
        <taxon>Sphingobacteriales</taxon>
        <taxon>Sphingobacteriaceae</taxon>
        <taxon>Olivibacter</taxon>
    </lineage>
</organism>
<gene>
    <name evidence="2" type="ORF">GCM10023231_05940</name>
</gene>
<dbReference type="EMBL" id="BAABIQ010000003">
    <property type="protein sequence ID" value="GAA4781301.1"/>
    <property type="molecule type" value="Genomic_DNA"/>
</dbReference>
<dbReference type="Proteomes" id="UP001501411">
    <property type="component" value="Unassembled WGS sequence"/>
</dbReference>
<evidence type="ECO:0000256" key="1">
    <source>
        <dbReference type="SAM" id="Phobius"/>
    </source>
</evidence>
<keyword evidence="1" id="KW-0472">Membrane</keyword>
<reference evidence="3" key="1">
    <citation type="journal article" date="2019" name="Int. J. Syst. Evol. Microbiol.">
        <title>The Global Catalogue of Microorganisms (GCM) 10K type strain sequencing project: providing services to taxonomists for standard genome sequencing and annotation.</title>
        <authorList>
            <consortium name="The Broad Institute Genomics Platform"/>
            <consortium name="The Broad Institute Genome Sequencing Center for Infectious Disease"/>
            <person name="Wu L."/>
            <person name="Ma J."/>
        </authorList>
    </citation>
    <scope>NUCLEOTIDE SEQUENCE [LARGE SCALE GENOMIC DNA]</scope>
    <source>
        <strain evidence="3">JCM 18200</strain>
    </source>
</reference>
<accession>A0ABP9AH65</accession>